<evidence type="ECO:0000256" key="10">
    <source>
        <dbReference type="SAM" id="MobiDB-lite"/>
    </source>
</evidence>
<feature type="compositionally biased region" description="Pro residues" evidence="10">
    <location>
        <begin position="222"/>
        <end position="237"/>
    </location>
</feature>
<name>A0AAD9FUC4_PAPLA</name>
<sequence length="380" mass="39448">MSLDIDWSLLNPTALSSNLVGLLNTHLASASRPSFIGPITVTSFDFGTAAPDVEIKDIRDVWRAFDEGDEEGDDEVASAAAIAGANGYGGGRRGVGASGGTSSGTLEDEYERVPSNGTRPGGGGGGGGAGAGVDGDDFDDLASVYSGLASPRQSVAAVGIGMNSSAIRDYASAILPPLSARGMSRNGSLFSPNPLALPARGRGGRTSTAPPLSASHRRHHSPLPPHHTSPPPSPPARPAGVAESKSSIPSLQLHLKVNYISDLHLTLLTSLTINYPSPGFMSLPLKLSITGLALGADVVLAYSGDKHRVHLCLIDEDEATHPNVPVGQRILPTLSIDSEIGQTDAHVLRNVGKVERFIADVVRKTLVDELVFPNFLTLAL</sequence>
<keyword evidence="3 9" id="KW-1000">Mitochondrion outer membrane</keyword>
<evidence type="ECO:0000256" key="5">
    <source>
        <dbReference type="ARBA" id="ARBA00023055"/>
    </source>
</evidence>
<feature type="compositionally biased region" description="Gly residues" evidence="10">
    <location>
        <begin position="92"/>
        <end position="102"/>
    </location>
</feature>
<feature type="domain" description="SMP-LTD" evidence="11">
    <location>
        <begin position="1"/>
        <end position="380"/>
    </location>
</feature>
<dbReference type="GO" id="GO:0008289">
    <property type="term" value="F:lipid binding"/>
    <property type="evidence" value="ECO:0007669"/>
    <property type="project" value="UniProtKB-KW"/>
</dbReference>
<dbReference type="GO" id="GO:0005789">
    <property type="term" value="C:endoplasmic reticulum membrane"/>
    <property type="evidence" value="ECO:0007669"/>
    <property type="project" value="UniProtKB-SubCell"/>
</dbReference>
<dbReference type="Proteomes" id="UP001182556">
    <property type="component" value="Unassembled WGS sequence"/>
</dbReference>
<organism evidence="12 13">
    <name type="scientific">Papiliotrema laurentii</name>
    <name type="common">Cryptococcus laurentii</name>
    <dbReference type="NCBI Taxonomy" id="5418"/>
    <lineage>
        <taxon>Eukaryota</taxon>
        <taxon>Fungi</taxon>
        <taxon>Dikarya</taxon>
        <taxon>Basidiomycota</taxon>
        <taxon>Agaricomycotina</taxon>
        <taxon>Tremellomycetes</taxon>
        <taxon>Tremellales</taxon>
        <taxon>Rhynchogastremaceae</taxon>
        <taxon>Papiliotrema</taxon>
    </lineage>
</organism>
<dbReference type="GO" id="GO:0045040">
    <property type="term" value="P:protein insertion into mitochondrial outer membrane"/>
    <property type="evidence" value="ECO:0007669"/>
    <property type="project" value="UniProtKB-UniRule"/>
</dbReference>
<keyword evidence="4 9" id="KW-0256">Endoplasmic reticulum</keyword>
<dbReference type="Pfam" id="PF26544">
    <property type="entry name" value="Mdm12"/>
    <property type="match status" value="2"/>
</dbReference>
<feature type="region of interest" description="Disordered" evidence="10">
    <location>
        <begin position="191"/>
        <end position="245"/>
    </location>
</feature>
<feature type="region of interest" description="Disordered" evidence="10">
    <location>
        <begin position="92"/>
        <end position="135"/>
    </location>
</feature>
<dbReference type="EMBL" id="JAODAN010000002">
    <property type="protein sequence ID" value="KAK1926359.1"/>
    <property type="molecule type" value="Genomic_DNA"/>
</dbReference>
<evidence type="ECO:0000256" key="1">
    <source>
        <dbReference type="ARBA" id="ARBA00004370"/>
    </source>
</evidence>
<comment type="function">
    <text evidence="9">Component of the ERMES/MDM complex, which serves as a molecular tether to connect the endoplasmic reticulum (ER) and mitochondria. Components of this complex are involved in the control of mitochondrial shape and protein biogenesis, and function in nonvesicular lipid trafficking between the ER and mitochondria. MDM12 is required for the interaction of the ER-resident membrane protein MMM1 and the outer mitochondrial membrane-resident beta-barrel protein MDM10. The MDM12-MMM1 subcomplex functions in the major beta-barrel assembly pathway that is responsible for biogenesis of all mitochondrial outer membrane beta-barrel proteins, and acts in a late step after the SAM complex. The MDM10-MDM12-MMM1 subcomplex further acts in the TOM40-specific pathway after the action of the MDM12-MMM1 complex. Essential for establishing and maintaining the structure of mitochondria and maintenance of mtDNA nucleoids.</text>
</comment>
<evidence type="ECO:0000256" key="2">
    <source>
        <dbReference type="ARBA" id="ARBA00022448"/>
    </source>
</evidence>
<gene>
    <name evidence="9" type="primary">MDM12</name>
    <name evidence="12" type="ORF">DB88DRAFT_481554</name>
</gene>
<dbReference type="HAMAP" id="MF_03104">
    <property type="entry name" value="Mdm12"/>
    <property type="match status" value="1"/>
</dbReference>
<evidence type="ECO:0000256" key="7">
    <source>
        <dbReference type="ARBA" id="ARBA00023128"/>
    </source>
</evidence>
<evidence type="ECO:0000256" key="4">
    <source>
        <dbReference type="ARBA" id="ARBA00022824"/>
    </source>
</evidence>
<keyword evidence="5" id="KW-0445">Lipid transport</keyword>
<dbReference type="InterPro" id="IPR027532">
    <property type="entry name" value="Mdm12"/>
</dbReference>
<dbReference type="PANTHER" id="PTHR28204:SF1">
    <property type="entry name" value="MITOCHONDRIAL DISTRIBUTION AND MORPHOLOGY PROTEIN 12"/>
    <property type="match status" value="1"/>
</dbReference>
<evidence type="ECO:0000259" key="11">
    <source>
        <dbReference type="PROSITE" id="PS51847"/>
    </source>
</evidence>
<dbReference type="PANTHER" id="PTHR28204">
    <property type="entry name" value="MITOCHONDRIAL DISTRIBUTION AND MORPHOLOGY PROTEIN 12"/>
    <property type="match status" value="1"/>
</dbReference>
<dbReference type="InterPro" id="IPR031468">
    <property type="entry name" value="SMP_LBD"/>
</dbReference>
<evidence type="ECO:0000256" key="9">
    <source>
        <dbReference type="HAMAP-Rule" id="MF_03104"/>
    </source>
</evidence>
<evidence type="ECO:0000313" key="12">
    <source>
        <dbReference type="EMBL" id="KAK1926359.1"/>
    </source>
</evidence>
<keyword evidence="13" id="KW-1185">Reference proteome</keyword>
<keyword evidence="7 9" id="KW-0496">Mitochondrion</keyword>
<dbReference type="GO" id="GO:1990456">
    <property type="term" value="P:mitochondrion-endoplasmic reticulum membrane tethering"/>
    <property type="evidence" value="ECO:0007669"/>
    <property type="project" value="TreeGrafter"/>
</dbReference>
<evidence type="ECO:0000313" key="13">
    <source>
        <dbReference type="Proteomes" id="UP001182556"/>
    </source>
</evidence>
<comment type="similarity">
    <text evidence="9">Belongs to the MDM12 family.</text>
</comment>
<proteinExistence type="inferred from homology"/>
<protein>
    <recommendedName>
        <fullName evidence="9">Mitochondrial distribution and morphology protein 12</fullName>
    </recommendedName>
    <alternativeName>
        <fullName evidence="9">Mitochondrial inheritance component MDM12</fullName>
    </alternativeName>
</protein>
<dbReference type="GO" id="GO:0032865">
    <property type="term" value="C:ERMES complex"/>
    <property type="evidence" value="ECO:0007669"/>
    <property type="project" value="UniProtKB-UniRule"/>
</dbReference>
<keyword evidence="6" id="KW-0446">Lipid-binding</keyword>
<keyword evidence="2" id="KW-0813">Transport</keyword>
<evidence type="ECO:0000256" key="8">
    <source>
        <dbReference type="ARBA" id="ARBA00023136"/>
    </source>
</evidence>
<reference evidence="12" key="1">
    <citation type="submission" date="2023-02" db="EMBL/GenBank/DDBJ databases">
        <title>Identification and recombinant expression of a fungal hydrolase from Papiliotrema laurentii that hydrolyzes apple cutin and clears colloidal polyester polyurethane.</title>
        <authorList>
            <consortium name="DOE Joint Genome Institute"/>
            <person name="Roman V.A."/>
            <person name="Bojanowski C."/>
            <person name="Crable B.R."/>
            <person name="Wagner D.N."/>
            <person name="Hung C.S."/>
            <person name="Nadeau L.J."/>
            <person name="Schratz L."/>
            <person name="Haridas S."/>
            <person name="Pangilinan J."/>
            <person name="Lipzen A."/>
            <person name="Na H."/>
            <person name="Yan M."/>
            <person name="Ng V."/>
            <person name="Grigoriev I.V."/>
            <person name="Spatafora J.W."/>
            <person name="Barlow D."/>
            <person name="Biffinger J."/>
            <person name="Kelley-Loughnane N."/>
            <person name="Varaljay V.A."/>
            <person name="Crookes-Goodson W.J."/>
        </authorList>
    </citation>
    <scope>NUCLEOTIDE SEQUENCE</scope>
    <source>
        <strain evidence="12">5307AH</strain>
    </source>
</reference>
<comment type="caution">
    <text evidence="12">The sequence shown here is derived from an EMBL/GenBank/DDBJ whole genome shotgun (WGS) entry which is preliminary data.</text>
</comment>
<dbReference type="PROSITE" id="PS51847">
    <property type="entry name" value="SMP"/>
    <property type="match status" value="1"/>
</dbReference>
<comment type="subcellular location">
    <subcellularLocation>
        <location evidence="1">Membrane</location>
    </subcellularLocation>
    <subcellularLocation>
        <location evidence="9">Mitochondrion outer membrane</location>
        <topology evidence="9">Peripheral membrane protein</topology>
        <orientation evidence="9">Cytoplasmic side</orientation>
    </subcellularLocation>
    <subcellularLocation>
        <location evidence="9">Endoplasmic reticulum membrane</location>
        <topology evidence="9">Peripheral membrane protein</topology>
        <orientation evidence="9">Cytoplasmic side</orientation>
    </subcellularLocation>
    <text evidence="9">The ERMES/MDM complex localizes to a few discrete foci (around 10 per single cell), that represent mitochondria-endoplasmic reticulum junctions. These foci are often found next to mtDNA nucleoids.</text>
</comment>
<comment type="subunit">
    <text evidence="9">Component of the ER-mitochondria encounter structure (ERMES) or MDM complex, composed of MMM1, MDM10, MDM12 and MDM34. A MMM1 homodimer associates with one molecule of MDM12 on each side in a pairwise head-to-tail manner, and the SMP-LTD domains of MMM1 and MDM12 generate a continuous hydrophobic tunnel for phospholipid trafficking.</text>
</comment>
<dbReference type="CDD" id="cd21672">
    <property type="entry name" value="SMP_Mdm12"/>
    <property type="match status" value="1"/>
</dbReference>
<dbReference type="AlphaFoldDB" id="A0AAD9FUC4"/>
<evidence type="ECO:0000256" key="3">
    <source>
        <dbReference type="ARBA" id="ARBA00022787"/>
    </source>
</evidence>
<evidence type="ECO:0000256" key="6">
    <source>
        <dbReference type="ARBA" id="ARBA00023121"/>
    </source>
</evidence>
<accession>A0AAD9FUC4</accession>
<feature type="compositionally biased region" description="Gly residues" evidence="10">
    <location>
        <begin position="119"/>
        <end position="133"/>
    </location>
</feature>
<keyword evidence="8 9" id="KW-0472">Membrane</keyword>
<dbReference type="GO" id="GO:0015914">
    <property type="term" value="P:phospholipid transport"/>
    <property type="evidence" value="ECO:0007669"/>
    <property type="project" value="TreeGrafter"/>
</dbReference>